<name>C9LU02_SELS3</name>
<gene>
    <name evidence="1" type="ORF">SELSPUOL_00807</name>
</gene>
<dbReference type="Proteomes" id="UP000003505">
    <property type="component" value="Unassembled WGS sequence"/>
</dbReference>
<accession>C9LU02</accession>
<proteinExistence type="predicted"/>
<comment type="caution">
    <text evidence="1">The sequence shown here is derived from an EMBL/GenBank/DDBJ whole genome shotgun (WGS) entry which is preliminary data.</text>
</comment>
<evidence type="ECO:0000313" key="1">
    <source>
        <dbReference type="EMBL" id="EEX77533.1"/>
    </source>
</evidence>
<dbReference type="AlphaFoldDB" id="C9LU02"/>
<organism evidence="1 2">
    <name type="scientific">Selenomonas sputigena (strain ATCC 35185 / DSM 20758 / CCUG 44933 / VPI D19B-28)</name>
    <dbReference type="NCBI Taxonomy" id="546271"/>
    <lineage>
        <taxon>Bacteria</taxon>
        <taxon>Bacillati</taxon>
        <taxon>Bacillota</taxon>
        <taxon>Negativicutes</taxon>
        <taxon>Selenomonadales</taxon>
        <taxon>Selenomonadaceae</taxon>
        <taxon>Selenomonas</taxon>
    </lineage>
</organism>
<evidence type="ECO:0000313" key="2">
    <source>
        <dbReference type="Proteomes" id="UP000003505"/>
    </source>
</evidence>
<sequence>MKYSNIVRKGLYNTCFNAIMKRCRGFLLCESKGAFVAFC</sequence>
<reference evidence="1 2" key="1">
    <citation type="submission" date="2009-09" db="EMBL/GenBank/DDBJ databases">
        <authorList>
            <person name="Weinstock G."/>
            <person name="Sodergren E."/>
            <person name="Clifton S."/>
            <person name="Fulton L."/>
            <person name="Fulton B."/>
            <person name="Courtney L."/>
            <person name="Fronick C."/>
            <person name="Harrison M."/>
            <person name="Strong C."/>
            <person name="Farmer C."/>
            <person name="Delahaunty K."/>
            <person name="Markovic C."/>
            <person name="Hall O."/>
            <person name="Minx P."/>
            <person name="Tomlinson C."/>
            <person name="Mitreva M."/>
            <person name="Nelson J."/>
            <person name="Hou S."/>
            <person name="Wollam A."/>
            <person name="Pepin K.H."/>
            <person name="Johnson M."/>
            <person name="Bhonagiri V."/>
            <person name="Nash W.E."/>
            <person name="Warren W."/>
            <person name="Chinwalla A."/>
            <person name="Mardis E.R."/>
            <person name="Wilson R.K."/>
        </authorList>
    </citation>
    <scope>NUCLEOTIDE SEQUENCE [LARGE SCALE GENOMIC DNA]</scope>
    <source>
        <strain evidence="2">ATCC 35185 / DSM 20758 / VPI D19B-28</strain>
    </source>
</reference>
<protein>
    <submittedName>
        <fullName evidence="1">Uncharacterized protein</fullName>
    </submittedName>
</protein>
<dbReference type="EMBL" id="ACKP02000015">
    <property type="protein sequence ID" value="EEX77533.1"/>
    <property type="molecule type" value="Genomic_DNA"/>
</dbReference>